<sequence>MWNKEKVTSRSISLPGYPGMDDGKSWFQWQTYDNFPAPVYRYRRSSVLVGKRSMQLIEESGEKEPMQINDLAGYSPFEARARMEYDRYLSFFSGRDQSIATYLYVTAKDGSSMLLPERLDETVEILHLALNNITIYDPLTQLNQSFNQFCNEFCNINLPIVQFYETYMIQKSKLEDGESPDQFVRLNYPISTLFGRELSMQPYFFGVELYKGNETKEDNDEELEGIRQLFGNNTKAELLVNQNKTHPALTNMKSVKMIALHFRALQGPQWSKEDMKKWEMDVVHFFRNYESKQLNVYVISTTYIEQEMLRAGISLLPYLTIGFIIMCTCSVITVMVRAAYMHQNNIFKIILAVMACTMPLLACSTALAILFLCGMRFSSILCVVPFLVLSIGIDSSYLMIHEWQRVTKEIRDGEKKGETVGHRMSEVLSEVGPAILISALTNILADAVGCFTSSPEIRLLCIGNLFSMFMAYLYQMSFYSGLMSVVGKFEIAAEKSEDNITNITIQKGEVNIRKYSEVTGITRMNIGLTSQKLFAADSPLVELDSLRAEYQVPVFTMVSVFVETPGDLSQKLPLVLMNNLVKDFEHLNGSWGSVGTMYFMRDFVLFQSYLQSDHDYDDGSLVRGTTQDPDNVLRFNNDDLSAFLTWPEYDFWAGFVQLQNVSADGKEQTLKRFFFTTSYHGENLKELAERGRLLKRWRAIVDKPIYEIFHASVFYEDAIFLDLIDNMPTDTWQSVAGTLVCMAAVCFLFLRNMLTVAIATASVLSISIGILGILSWMGIELDPISMAAMIISAGFSVDIPAHVAYHYCKACEKGIYSTPQARLGNCLTSVGFPAVQAALSTTLCVCSLLFSRIYMSQVFVKTMITSVILCNLHGLVILPAMLSMVHRIKARFNRNKAYSTSAEQAVNRRMKKVKKRIAHATKMQEKSGNQLDLKMDRPPIPDFST</sequence>
<dbReference type="AlphaFoldDB" id="A0A915Q434"/>
<keyword evidence="4 9" id="KW-0812">Transmembrane</keyword>
<evidence type="ECO:0000256" key="7">
    <source>
        <dbReference type="ARBA" id="ARBA00023180"/>
    </source>
</evidence>
<evidence type="ECO:0000259" key="10">
    <source>
        <dbReference type="PROSITE" id="PS50156"/>
    </source>
</evidence>
<keyword evidence="6 9" id="KW-0472">Membrane</keyword>
<accession>A0A915Q434</accession>
<evidence type="ECO:0000313" key="12">
    <source>
        <dbReference type="WBParaSite" id="sdigi.contig9.g1005.t1"/>
    </source>
</evidence>
<feature type="transmembrane region" description="Helical" evidence="9">
    <location>
        <begin position="731"/>
        <end position="750"/>
    </location>
</feature>
<evidence type="ECO:0000256" key="5">
    <source>
        <dbReference type="ARBA" id="ARBA00022989"/>
    </source>
</evidence>
<keyword evidence="7" id="KW-0325">Glycoprotein</keyword>
<feature type="transmembrane region" description="Helical" evidence="9">
    <location>
        <begin position="757"/>
        <end position="778"/>
    </location>
</feature>
<feature type="transmembrane region" description="Helical" evidence="9">
    <location>
        <begin position="427"/>
        <end position="445"/>
    </location>
</feature>
<feature type="transmembrane region" description="Helical" evidence="9">
    <location>
        <begin position="457"/>
        <end position="474"/>
    </location>
</feature>
<feature type="transmembrane region" description="Helical" evidence="9">
    <location>
        <begin position="862"/>
        <end position="885"/>
    </location>
</feature>
<feature type="transmembrane region" description="Helical" evidence="9">
    <location>
        <begin position="380"/>
        <end position="400"/>
    </location>
</feature>
<dbReference type="PANTHER" id="PTHR10796:SF97">
    <property type="entry name" value="SSD DOMAIN-CONTAINING PROTEIN"/>
    <property type="match status" value="1"/>
</dbReference>
<feature type="transmembrane region" description="Helical" evidence="9">
    <location>
        <begin position="315"/>
        <end position="340"/>
    </location>
</feature>
<reference evidence="12" key="1">
    <citation type="submission" date="2022-11" db="UniProtKB">
        <authorList>
            <consortium name="WormBaseParasite"/>
        </authorList>
    </citation>
    <scope>IDENTIFICATION</scope>
</reference>
<evidence type="ECO:0000256" key="9">
    <source>
        <dbReference type="SAM" id="Phobius"/>
    </source>
</evidence>
<comment type="similarity">
    <text evidence="2">Belongs to the patched family.</text>
</comment>
<comment type="subcellular location">
    <subcellularLocation>
        <location evidence="1">Cell membrane</location>
        <topology evidence="1">Multi-pass membrane protein</topology>
    </subcellularLocation>
</comment>
<dbReference type="InterPro" id="IPR003392">
    <property type="entry name" value="PTHD_SSD"/>
</dbReference>
<dbReference type="Gene3D" id="1.20.1640.10">
    <property type="entry name" value="Multidrug efflux transporter AcrB transmembrane domain"/>
    <property type="match status" value="2"/>
</dbReference>
<evidence type="ECO:0000256" key="6">
    <source>
        <dbReference type="ARBA" id="ARBA00023136"/>
    </source>
</evidence>
<feature type="region of interest" description="Disordered" evidence="8">
    <location>
        <begin position="925"/>
        <end position="945"/>
    </location>
</feature>
<evidence type="ECO:0000256" key="4">
    <source>
        <dbReference type="ARBA" id="ARBA00022692"/>
    </source>
</evidence>
<dbReference type="InterPro" id="IPR000731">
    <property type="entry name" value="SSD"/>
</dbReference>
<dbReference type="GO" id="GO:0006897">
    <property type="term" value="P:endocytosis"/>
    <property type="evidence" value="ECO:0007669"/>
    <property type="project" value="TreeGrafter"/>
</dbReference>
<evidence type="ECO:0000256" key="8">
    <source>
        <dbReference type="SAM" id="MobiDB-lite"/>
    </source>
</evidence>
<dbReference type="PROSITE" id="PS50156">
    <property type="entry name" value="SSD"/>
    <property type="match status" value="1"/>
</dbReference>
<keyword evidence="11" id="KW-1185">Reference proteome</keyword>
<dbReference type="GO" id="GO:0018996">
    <property type="term" value="P:molting cycle, collagen and cuticulin-based cuticle"/>
    <property type="evidence" value="ECO:0007669"/>
    <property type="project" value="TreeGrafter"/>
</dbReference>
<name>A0A915Q434_9BILA</name>
<evidence type="ECO:0000256" key="1">
    <source>
        <dbReference type="ARBA" id="ARBA00004651"/>
    </source>
</evidence>
<feature type="transmembrane region" description="Helical" evidence="9">
    <location>
        <begin position="826"/>
        <end position="850"/>
    </location>
</feature>
<dbReference type="SUPFAM" id="SSF82866">
    <property type="entry name" value="Multidrug efflux transporter AcrB transmembrane domain"/>
    <property type="match status" value="2"/>
</dbReference>
<dbReference type="GO" id="GO:0030659">
    <property type="term" value="C:cytoplasmic vesicle membrane"/>
    <property type="evidence" value="ECO:0007669"/>
    <property type="project" value="TreeGrafter"/>
</dbReference>
<dbReference type="FunFam" id="1.20.1640.10:FF:000013">
    <property type="entry name" value="PaTched Related family"/>
    <property type="match status" value="1"/>
</dbReference>
<evidence type="ECO:0000256" key="3">
    <source>
        <dbReference type="ARBA" id="ARBA00022475"/>
    </source>
</evidence>
<dbReference type="WBParaSite" id="sdigi.contig9.g1005.t1">
    <property type="protein sequence ID" value="sdigi.contig9.g1005.t1"/>
    <property type="gene ID" value="sdigi.contig9.g1005"/>
</dbReference>
<keyword evidence="3" id="KW-1003">Cell membrane</keyword>
<feature type="transmembrane region" description="Helical" evidence="9">
    <location>
        <begin position="346"/>
        <end position="373"/>
    </location>
</feature>
<feature type="transmembrane region" description="Helical" evidence="9">
    <location>
        <begin position="784"/>
        <end position="805"/>
    </location>
</feature>
<dbReference type="Pfam" id="PF02460">
    <property type="entry name" value="Patched"/>
    <property type="match status" value="1"/>
</dbReference>
<dbReference type="InterPro" id="IPR051697">
    <property type="entry name" value="Patched_domain-protein"/>
</dbReference>
<keyword evidence="5 9" id="KW-1133">Transmembrane helix</keyword>
<dbReference type="Proteomes" id="UP000887581">
    <property type="component" value="Unplaced"/>
</dbReference>
<organism evidence="11 12">
    <name type="scientific">Setaria digitata</name>
    <dbReference type="NCBI Taxonomy" id="48799"/>
    <lineage>
        <taxon>Eukaryota</taxon>
        <taxon>Metazoa</taxon>
        <taxon>Ecdysozoa</taxon>
        <taxon>Nematoda</taxon>
        <taxon>Chromadorea</taxon>
        <taxon>Rhabditida</taxon>
        <taxon>Spirurina</taxon>
        <taxon>Spiruromorpha</taxon>
        <taxon>Filarioidea</taxon>
        <taxon>Setariidae</taxon>
        <taxon>Setaria</taxon>
    </lineage>
</organism>
<dbReference type="PANTHER" id="PTHR10796">
    <property type="entry name" value="PATCHED-RELATED"/>
    <property type="match status" value="1"/>
</dbReference>
<dbReference type="GO" id="GO:0005886">
    <property type="term" value="C:plasma membrane"/>
    <property type="evidence" value="ECO:0007669"/>
    <property type="project" value="UniProtKB-SubCell"/>
</dbReference>
<evidence type="ECO:0000313" key="11">
    <source>
        <dbReference type="Proteomes" id="UP000887581"/>
    </source>
</evidence>
<protein>
    <submittedName>
        <fullName evidence="12">SSD domain-containing protein</fullName>
    </submittedName>
</protein>
<evidence type="ECO:0000256" key="2">
    <source>
        <dbReference type="ARBA" id="ARBA00005585"/>
    </source>
</evidence>
<proteinExistence type="inferred from homology"/>
<feature type="domain" description="SSD" evidence="10">
    <location>
        <begin position="348"/>
        <end position="485"/>
    </location>
</feature>